<evidence type="ECO:0000256" key="1">
    <source>
        <dbReference type="ARBA" id="ARBA00004141"/>
    </source>
</evidence>
<keyword evidence="9" id="KW-1185">Reference proteome</keyword>
<evidence type="ECO:0000256" key="2">
    <source>
        <dbReference type="ARBA" id="ARBA00005587"/>
    </source>
</evidence>
<dbReference type="Pfam" id="PF01184">
    <property type="entry name" value="Gpr1_Fun34_YaaH"/>
    <property type="match status" value="1"/>
</dbReference>
<dbReference type="OrthoDB" id="3648309at2759"/>
<feature type="transmembrane region" description="Helical" evidence="7">
    <location>
        <begin position="168"/>
        <end position="187"/>
    </location>
</feature>
<sequence>MSDQKSQSQQASPIELESPRYDPPRNTSRRAWGDPAPLTVLGLCMCLTPISCDLTGMRGSGGGGAATTGTYYFMGGVLMVIAGVLEFFSGNTFAFVLSCGFGGFWFTMGSTLTPGFGAYAAYSPDPTKPWLGLNDPGFLASFAWFYLCMALLSLVCLLCSLRTNVPNVIMNFFLVVQYCLLAGVNWTQADGDIRSASRVQKAAGGAGIVVVSAGWYLFTKLMLDSMDFPLPLPVGDLGRVVPGRSSRE</sequence>
<protein>
    <submittedName>
        <fullName evidence="8">Uncharacterized protein</fullName>
    </submittedName>
</protein>
<accession>A0A3R7FUY1</accession>
<feature type="transmembrane region" description="Helical" evidence="7">
    <location>
        <begin position="31"/>
        <end position="50"/>
    </location>
</feature>
<evidence type="ECO:0000313" key="8">
    <source>
        <dbReference type="EMBL" id="RLL98713.1"/>
    </source>
</evidence>
<proteinExistence type="inferred from homology"/>
<name>A0A3R7FUY1_9EURO</name>
<evidence type="ECO:0000256" key="6">
    <source>
        <dbReference type="SAM" id="MobiDB-lite"/>
    </source>
</evidence>
<feature type="region of interest" description="Disordered" evidence="6">
    <location>
        <begin position="1"/>
        <end position="33"/>
    </location>
</feature>
<keyword evidence="4 7" id="KW-1133">Transmembrane helix</keyword>
<dbReference type="GO" id="GO:0015123">
    <property type="term" value="F:acetate transmembrane transporter activity"/>
    <property type="evidence" value="ECO:0007669"/>
    <property type="project" value="TreeGrafter"/>
</dbReference>
<evidence type="ECO:0000313" key="9">
    <source>
        <dbReference type="Proteomes" id="UP000215289"/>
    </source>
</evidence>
<feature type="transmembrane region" description="Helical" evidence="7">
    <location>
        <begin position="70"/>
        <end position="88"/>
    </location>
</feature>
<keyword evidence="5 7" id="KW-0472">Membrane</keyword>
<evidence type="ECO:0000256" key="5">
    <source>
        <dbReference type="ARBA" id="ARBA00023136"/>
    </source>
</evidence>
<evidence type="ECO:0000256" key="4">
    <source>
        <dbReference type="ARBA" id="ARBA00022989"/>
    </source>
</evidence>
<feature type="transmembrane region" description="Helical" evidence="7">
    <location>
        <begin position="95"/>
        <end position="122"/>
    </location>
</feature>
<comment type="similarity">
    <text evidence="2">Belongs to the acetate uptake transporter (AceTr) (TC 2.A.96) family.</text>
</comment>
<feature type="transmembrane region" description="Helical" evidence="7">
    <location>
        <begin position="142"/>
        <end position="161"/>
    </location>
</feature>
<reference evidence="8 9" key="1">
    <citation type="submission" date="2018-08" db="EMBL/GenBank/DDBJ databases">
        <title>Draft genome sequences of two Aspergillus turcosus clinical strains isolated from bronchoalveolar lavage fluid: one azole-susceptible and the other azole-resistant.</title>
        <authorList>
            <person name="Parent-Michaud M."/>
            <person name="Dufresne P.J."/>
            <person name="Fournier E."/>
            <person name="Martineau C."/>
            <person name="Moreira S."/>
            <person name="Perkins V."/>
            <person name="De Repentigny L."/>
            <person name="Dufresne S.F."/>
        </authorList>
    </citation>
    <scope>NUCLEOTIDE SEQUENCE [LARGE SCALE GENOMIC DNA]</scope>
    <source>
        <strain evidence="8">HMR AF 1038</strain>
    </source>
</reference>
<comment type="subcellular location">
    <subcellularLocation>
        <location evidence="1">Membrane</location>
        <topology evidence="1">Multi-pass membrane protein</topology>
    </subcellularLocation>
</comment>
<evidence type="ECO:0000256" key="3">
    <source>
        <dbReference type="ARBA" id="ARBA00022692"/>
    </source>
</evidence>
<evidence type="ECO:0000256" key="7">
    <source>
        <dbReference type="SAM" id="Phobius"/>
    </source>
</evidence>
<dbReference type="STRING" id="1245748.A0A3R7FUY1"/>
<dbReference type="Proteomes" id="UP000215289">
    <property type="component" value="Unassembled WGS sequence"/>
</dbReference>
<feature type="compositionally biased region" description="Polar residues" evidence="6">
    <location>
        <begin position="1"/>
        <end position="12"/>
    </location>
</feature>
<organism evidence="8 9">
    <name type="scientific">Aspergillus turcosus</name>
    <dbReference type="NCBI Taxonomy" id="1245748"/>
    <lineage>
        <taxon>Eukaryota</taxon>
        <taxon>Fungi</taxon>
        <taxon>Dikarya</taxon>
        <taxon>Ascomycota</taxon>
        <taxon>Pezizomycotina</taxon>
        <taxon>Eurotiomycetes</taxon>
        <taxon>Eurotiomycetidae</taxon>
        <taxon>Eurotiales</taxon>
        <taxon>Aspergillaceae</taxon>
        <taxon>Aspergillus</taxon>
        <taxon>Aspergillus subgen. Fumigati</taxon>
    </lineage>
</organism>
<comment type="caution">
    <text evidence="8">The sequence shown here is derived from an EMBL/GenBank/DDBJ whole genome shotgun (WGS) entry which is preliminary data.</text>
</comment>
<gene>
    <name evidence="8" type="ORF">CFD26_102593</name>
</gene>
<dbReference type="InterPro" id="IPR000791">
    <property type="entry name" value="Gpr1/Fun34/SatP-like"/>
</dbReference>
<dbReference type="InterPro" id="IPR051633">
    <property type="entry name" value="AceTr"/>
</dbReference>
<dbReference type="GO" id="GO:0005886">
    <property type="term" value="C:plasma membrane"/>
    <property type="evidence" value="ECO:0007669"/>
    <property type="project" value="TreeGrafter"/>
</dbReference>
<dbReference type="EMBL" id="NIDN02000046">
    <property type="protein sequence ID" value="RLL98713.1"/>
    <property type="molecule type" value="Genomic_DNA"/>
</dbReference>
<dbReference type="AlphaFoldDB" id="A0A3R7FUY1"/>
<keyword evidence="3 7" id="KW-0812">Transmembrane</keyword>
<dbReference type="PANTHER" id="PTHR31123">
    <property type="entry name" value="ACCUMULATION OF DYADS PROTEIN 2-RELATED"/>
    <property type="match status" value="1"/>
</dbReference>
<dbReference type="PANTHER" id="PTHR31123:SF4">
    <property type="entry name" value="PROTEIN ALCS"/>
    <property type="match status" value="1"/>
</dbReference>
<feature type="transmembrane region" description="Helical" evidence="7">
    <location>
        <begin position="199"/>
        <end position="218"/>
    </location>
</feature>